<dbReference type="Proteomes" id="UP000807469">
    <property type="component" value="Unassembled WGS sequence"/>
</dbReference>
<accession>A0A9P5YR93</accession>
<organism evidence="2 3">
    <name type="scientific">Pholiota conissans</name>
    <dbReference type="NCBI Taxonomy" id="109636"/>
    <lineage>
        <taxon>Eukaryota</taxon>
        <taxon>Fungi</taxon>
        <taxon>Dikarya</taxon>
        <taxon>Basidiomycota</taxon>
        <taxon>Agaricomycotina</taxon>
        <taxon>Agaricomycetes</taxon>
        <taxon>Agaricomycetidae</taxon>
        <taxon>Agaricales</taxon>
        <taxon>Agaricineae</taxon>
        <taxon>Strophariaceae</taxon>
        <taxon>Pholiota</taxon>
    </lineage>
</organism>
<gene>
    <name evidence="2" type="ORF">BDN70DRAFT_937254</name>
</gene>
<feature type="region of interest" description="Disordered" evidence="1">
    <location>
        <begin position="191"/>
        <end position="219"/>
    </location>
</feature>
<proteinExistence type="predicted"/>
<comment type="caution">
    <text evidence="2">The sequence shown here is derived from an EMBL/GenBank/DDBJ whole genome shotgun (WGS) entry which is preliminary data.</text>
</comment>
<dbReference type="AlphaFoldDB" id="A0A9P5YR93"/>
<evidence type="ECO:0000256" key="1">
    <source>
        <dbReference type="SAM" id="MobiDB-lite"/>
    </source>
</evidence>
<feature type="region of interest" description="Disordered" evidence="1">
    <location>
        <begin position="1"/>
        <end position="24"/>
    </location>
</feature>
<sequence length="262" mass="29439">MPAYRSESYERRRQSSPPAESSDCPYIVPNMFTHHNPGFILFPRNERYSNRRAVSEAPETSKKRKLPHDFEQALAVNESPPAPRVKVEPDMDCISSPGQTSSTLRRNPPTVELVPKVTYSSDRVYPMRVLRKLKLHSNSDVGSPCLPSVSPSQITQYLHMLKYSKTKPALNYSHSVVPVSIFSDSIAHRKARESEHTKTARDSKLDTARQAGRRSAKSCDTLGEATLSVKKPRKSAPALPKELIFKMETGIPKVKRQTANQL</sequence>
<evidence type="ECO:0000313" key="3">
    <source>
        <dbReference type="Proteomes" id="UP000807469"/>
    </source>
</evidence>
<protein>
    <submittedName>
        <fullName evidence="2">Uncharacterized protein</fullName>
    </submittedName>
</protein>
<dbReference type="EMBL" id="MU155424">
    <property type="protein sequence ID" value="KAF9473681.1"/>
    <property type="molecule type" value="Genomic_DNA"/>
</dbReference>
<name>A0A9P5YR93_9AGAR</name>
<reference evidence="2" key="1">
    <citation type="submission" date="2020-11" db="EMBL/GenBank/DDBJ databases">
        <authorList>
            <consortium name="DOE Joint Genome Institute"/>
            <person name="Ahrendt S."/>
            <person name="Riley R."/>
            <person name="Andreopoulos W."/>
            <person name="Labutti K."/>
            <person name="Pangilinan J."/>
            <person name="Ruiz-Duenas F.J."/>
            <person name="Barrasa J.M."/>
            <person name="Sanchez-Garcia M."/>
            <person name="Camarero S."/>
            <person name="Miyauchi S."/>
            <person name="Serrano A."/>
            <person name="Linde D."/>
            <person name="Babiker R."/>
            <person name="Drula E."/>
            <person name="Ayuso-Fernandez I."/>
            <person name="Pacheco R."/>
            <person name="Padilla G."/>
            <person name="Ferreira P."/>
            <person name="Barriuso J."/>
            <person name="Kellner H."/>
            <person name="Castanera R."/>
            <person name="Alfaro M."/>
            <person name="Ramirez L."/>
            <person name="Pisabarro A.G."/>
            <person name="Kuo A."/>
            <person name="Tritt A."/>
            <person name="Lipzen A."/>
            <person name="He G."/>
            <person name="Yan M."/>
            <person name="Ng V."/>
            <person name="Cullen D."/>
            <person name="Martin F."/>
            <person name="Rosso M.-N."/>
            <person name="Henrissat B."/>
            <person name="Hibbett D."/>
            <person name="Martinez A.T."/>
            <person name="Grigoriev I.V."/>
        </authorList>
    </citation>
    <scope>NUCLEOTIDE SEQUENCE</scope>
    <source>
        <strain evidence="2">CIRM-BRFM 674</strain>
    </source>
</reference>
<evidence type="ECO:0000313" key="2">
    <source>
        <dbReference type="EMBL" id="KAF9473681.1"/>
    </source>
</evidence>
<keyword evidence="3" id="KW-1185">Reference proteome</keyword>
<feature type="compositionally biased region" description="Basic and acidic residues" evidence="1">
    <location>
        <begin position="192"/>
        <end position="207"/>
    </location>
</feature>